<evidence type="ECO:0000256" key="9">
    <source>
        <dbReference type="ARBA" id="ARBA00022840"/>
    </source>
</evidence>
<dbReference type="InterPro" id="IPR036097">
    <property type="entry name" value="HisK_dim/P_sf"/>
</dbReference>
<dbReference type="PANTHER" id="PTHR45453">
    <property type="entry name" value="PHOSPHATE REGULON SENSOR PROTEIN PHOR"/>
    <property type="match status" value="1"/>
</dbReference>
<evidence type="ECO:0000256" key="8">
    <source>
        <dbReference type="ARBA" id="ARBA00022777"/>
    </source>
</evidence>
<dbReference type="Gene3D" id="3.30.565.10">
    <property type="entry name" value="Histidine kinase-like ATPase, C-terminal domain"/>
    <property type="match status" value="1"/>
</dbReference>
<keyword evidence="4" id="KW-1003">Cell membrane</keyword>
<evidence type="ECO:0000256" key="3">
    <source>
        <dbReference type="ARBA" id="ARBA00012438"/>
    </source>
</evidence>
<dbReference type="RefSeq" id="WP_317834780.1">
    <property type="nucleotide sequence ID" value="NZ_CP136920.1"/>
</dbReference>
<dbReference type="InterPro" id="IPR050351">
    <property type="entry name" value="BphY/WalK/GraS-like"/>
</dbReference>
<dbReference type="GO" id="GO:0005524">
    <property type="term" value="F:ATP binding"/>
    <property type="evidence" value="ECO:0007669"/>
    <property type="project" value="UniProtKB-KW"/>
</dbReference>
<dbReference type="CDD" id="cd00130">
    <property type="entry name" value="PAS"/>
    <property type="match status" value="1"/>
</dbReference>
<accession>A0AAQ3LD58</accession>
<dbReference type="PROSITE" id="PS50112">
    <property type="entry name" value="PAS"/>
    <property type="match status" value="1"/>
</dbReference>
<dbReference type="GO" id="GO:0005886">
    <property type="term" value="C:plasma membrane"/>
    <property type="evidence" value="ECO:0007669"/>
    <property type="project" value="UniProtKB-SubCell"/>
</dbReference>
<dbReference type="Gene3D" id="1.10.287.130">
    <property type="match status" value="1"/>
</dbReference>
<dbReference type="GO" id="GO:0004721">
    <property type="term" value="F:phosphoprotein phosphatase activity"/>
    <property type="evidence" value="ECO:0007669"/>
    <property type="project" value="TreeGrafter"/>
</dbReference>
<dbReference type="SUPFAM" id="SSF47384">
    <property type="entry name" value="Homodimeric domain of signal transducing histidine kinase"/>
    <property type="match status" value="1"/>
</dbReference>
<dbReference type="EC" id="2.7.13.3" evidence="3"/>
<gene>
    <name evidence="14" type="ORF">RZN69_04125</name>
</gene>
<dbReference type="EMBL" id="CP136920">
    <property type="protein sequence ID" value="WOO42264.1"/>
    <property type="molecule type" value="Genomic_DNA"/>
</dbReference>
<keyword evidence="10" id="KW-0902">Two-component regulatory system</keyword>
<evidence type="ECO:0000256" key="7">
    <source>
        <dbReference type="ARBA" id="ARBA00022741"/>
    </source>
</evidence>
<organism evidence="14 15">
    <name type="scientific">Rubellicoccus peritrichatus</name>
    <dbReference type="NCBI Taxonomy" id="3080537"/>
    <lineage>
        <taxon>Bacteria</taxon>
        <taxon>Pseudomonadati</taxon>
        <taxon>Verrucomicrobiota</taxon>
        <taxon>Opitutia</taxon>
        <taxon>Puniceicoccales</taxon>
        <taxon>Cerasicoccaceae</taxon>
        <taxon>Rubellicoccus</taxon>
    </lineage>
</organism>
<dbReference type="InterPro" id="IPR004358">
    <property type="entry name" value="Sig_transdc_His_kin-like_C"/>
</dbReference>
<evidence type="ECO:0000259" key="12">
    <source>
        <dbReference type="PROSITE" id="PS50109"/>
    </source>
</evidence>
<feature type="domain" description="Histidine kinase" evidence="12">
    <location>
        <begin position="202"/>
        <end position="421"/>
    </location>
</feature>
<keyword evidence="9 14" id="KW-0067">ATP-binding</keyword>
<dbReference type="Gene3D" id="3.30.450.20">
    <property type="entry name" value="PAS domain"/>
    <property type="match status" value="1"/>
</dbReference>
<dbReference type="SUPFAM" id="SSF55874">
    <property type="entry name" value="ATPase domain of HSP90 chaperone/DNA topoisomerase II/histidine kinase"/>
    <property type="match status" value="1"/>
</dbReference>
<proteinExistence type="predicted"/>
<comment type="catalytic activity">
    <reaction evidence="1">
        <text>ATP + protein L-histidine = ADP + protein N-phospho-L-histidine.</text>
        <dbReference type="EC" id="2.7.13.3"/>
    </reaction>
</comment>
<feature type="domain" description="PAS" evidence="13">
    <location>
        <begin position="73"/>
        <end position="115"/>
    </location>
</feature>
<dbReference type="SMART" id="SM00387">
    <property type="entry name" value="HATPase_c"/>
    <property type="match status" value="1"/>
</dbReference>
<dbReference type="FunFam" id="3.30.565.10:FF:000006">
    <property type="entry name" value="Sensor histidine kinase WalK"/>
    <property type="match status" value="1"/>
</dbReference>
<dbReference type="PROSITE" id="PS50109">
    <property type="entry name" value="HIS_KIN"/>
    <property type="match status" value="1"/>
</dbReference>
<evidence type="ECO:0000259" key="13">
    <source>
        <dbReference type="PROSITE" id="PS50112"/>
    </source>
</evidence>
<evidence type="ECO:0000256" key="6">
    <source>
        <dbReference type="ARBA" id="ARBA00022679"/>
    </source>
</evidence>
<dbReference type="Pfam" id="PF00512">
    <property type="entry name" value="HisKA"/>
    <property type="match status" value="1"/>
</dbReference>
<evidence type="ECO:0000256" key="5">
    <source>
        <dbReference type="ARBA" id="ARBA00022553"/>
    </source>
</evidence>
<evidence type="ECO:0000256" key="11">
    <source>
        <dbReference type="ARBA" id="ARBA00023136"/>
    </source>
</evidence>
<dbReference type="InterPro" id="IPR035965">
    <property type="entry name" value="PAS-like_dom_sf"/>
</dbReference>
<dbReference type="Pfam" id="PF02518">
    <property type="entry name" value="HATPase_c"/>
    <property type="match status" value="1"/>
</dbReference>
<reference evidence="14 15" key="1">
    <citation type="submission" date="2023-10" db="EMBL/GenBank/DDBJ databases">
        <title>Rubellicoccus peritrichatus gen. nov., sp. nov., isolated from an algae of coral reef tank.</title>
        <authorList>
            <person name="Luo J."/>
        </authorList>
    </citation>
    <scope>NUCLEOTIDE SEQUENCE [LARGE SCALE GENOMIC DNA]</scope>
    <source>
        <strain evidence="14 15">CR14</strain>
    </source>
</reference>
<dbReference type="NCBIfam" id="TIGR00229">
    <property type="entry name" value="sensory_box"/>
    <property type="match status" value="1"/>
</dbReference>
<dbReference type="InterPro" id="IPR005467">
    <property type="entry name" value="His_kinase_dom"/>
</dbReference>
<evidence type="ECO:0000256" key="4">
    <source>
        <dbReference type="ARBA" id="ARBA00022475"/>
    </source>
</evidence>
<dbReference type="GO" id="GO:0016036">
    <property type="term" value="P:cellular response to phosphate starvation"/>
    <property type="evidence" value="ECO:0007669"/>
    <property type="project" value="TreeGrafter"/>
</dbReference>
<dbReference type="FunFam" id="1.10.287.130:FF:000008">
    <property type="entry name" value="Two-component sensor histidine kinase"/>
    <property type="match status" value="1"/>
</dbReference>
<keyword evidence="6" id="KW-0808">Transferase</keyword>
<evidence type="ECO:0000313" key="15">
    <source>
        <dbReference type="Proteomes" id="UP001304300"/>
    </source>
</evidence>
<keyword evidence="8" id="KW-0418">Kinase</keyword>
<dbReference type="Proteomes" id="UP001304300">
    <property type="component" value="Chromosome"/>
</dbReference>
<evidence type="ECO:0000256" key="10">
    <source>
        <dbReference type="ARBA" id="ARBA00023012"/>
    </source>
</evidence>
<keyword evidence="11" id="KW-0472">Membrane</keyword>
<dbReference type="InterPro" id="IPR003661">
    <property type="entry name" value="HisK_dim/P_dom"/>
</dbReference>
<evidence type="ECO:0000256" key="2">
    <source>
        <dbReference type="ARBA" id="ARBA00004236"/>
    </source>
</evidence>
<dbReference type="GO" id="GO:0000155">
    <property type="term" value="F:phosphorelay sensor kinase activity"/>
    <property type="evidence" value="ECO:0007669"/>
    <property type="project" value="InterPro"/>
</dbReference>
<dbReference type="InterPro" id="IPR003594">
    <property type="entry name" value="HATPase_dom"/>
</dbReference>
<evidence type="ECO:0000256" key="1">
    <source>
        <dbReference type="ARBA" id="ARBA00000085"/>
    </source>
</evidence>
<dbReference type="PANTHER" id="PTHR45453:SF1">
    <property type="entry name" value="PHOSPHATE REGULON SENSOR PROTEIN PHOR"/>
    <property type="match status" value="1"/>
</dbReference>
<dbReference type="CDD" id="cd00082">
    <property type="entry name" value="HisKA"/>
    <property type="match status" value="1"/>
</dbReference>
<dbReference type="KEGG" id="puo:RZN69_04125"/>
<dbReference type="SUPFAM" id="SSF55785">
    <property type="entry name" value="PYP-like sensor domain (PAS domain)"/>
    <property type="match status" value="1"/>
</dbReference>
<dbReference type="CDD" id="cd00075">
    <property type="entry name" value="HATPase"/>
    <property type="match status" value="1"/>
</dbReference>
<comment type="subcellular location">
    <subcellularLocation>
        <location evidence="2">Cell membrane</location>
    </subcellularLocation>
</comment>
<dbReference type="Pfam" id="PF13426">
    <property type="entry name" value="PAS_9"/>
    <property type="match status" value="1"/>
</dbReference>
<dbReference type="AlphaFoldDB" id="A0AAQ3LD58"/>
<dbReference type="InterPro" id="IPR036890">
    <property type="entry name" value="HATPase_C_sf"/>
</dbReference>
<protein>
    <recommendedName>
        <fullName evidence="3">histidine kinase</fullName>
        <ecNumber evidence="3">2.7.13.3</ecNumber>
    </recommendedName>
</protein>
<dbReference type="SMART" id="SM00091">
    <property type="entry name" value="PAS"/>
    <property type="match status" value="1"/>
</dbReference>
<dbReference type="PRINTS" id="PR00344">
    <property type="entry name" value="BCTRLSENSOR"/>
</dbReference>
<keyword evidence="5" id="KW-0597">Phosphoprotein</keyword>
<dbReference type="InterPro" id="IPR000014">
    <property type="entry name" value="PAS"/>
</dbReference>
<dbReference type="SMART" id="SM00388">
    <property type="entry name" value="HisKA"/>
    <property type="match status" value="1"/>
</dbReference>
<keyword evidence="15" id="KW-1185">Reference proteome</keyword>
<name>A0AAQ3LD58_9BACT</name>
<evidence type="ECO:0000313" key="14">
    <source>
        <dbReference type="EMBL" id="WOO42264.1"/>
    </source>
</evidence>
<sequence length="441" mass="49604">MWILLGLLSVIVIYMAIRLVQLRNVLGRLANAVERGKPFLFDIEGAWGRKYHIEKLGRLFNNLSADREKSTRQERSYLRQLDVTLGNLTEAVFVVDNSGRLYLANPAACKLFGISGTLEGQKIESVIQSARFLEFMRKIRYGKTPGRGEIEMMSGHQTLFLEVAGARIPESGDDSRDLTLFVLHDVTNLKRLENVRKEFVANVSHELRTPVTIIKGYSDTLLEDYDQLDDADRLRFLEKIHKNVQRLHLLLEDLLILSRLEWATENLNREVCSLGKIASDLADSAQQRLRDGVEVIAIKIGEGADEVTVDPVKVGQVIQNLLDNAIRYAKGFTTITVSTELVEDRVRISVEDDGCGIPASDIEHIFERFYRVDKGRSRELGGTGLGLSIVKHIVQLHGGDVRAVSKLGEGTRIEVDFPIIEMDDEDDAQIELSIETHAEID</sequence>
<keyword evidence="7" id="KW-0547">Nucleotide-binding</keyword>